<dbReference type="SUPFAM" id="SSF88713">
    <property type="entry name" value="Glycoside hydrolase/deacetylase"/>
    <property type="match status" value="1"/>
</dbReference>
<dbReference type="Gene3D" id="2.60.40.1180">
    <property type="entry name" value="Golgi alpha-mannosidase II"/>
    <property type="match status" value="1"/>
</dbReference>
<keyword evidence="4 11" id="KW-0479">Metal-binding</keyword>
<dbReference type="SMART" id="SM00872">
    <property type="entry name" value="Alpha-mann_mid"/>
    <property type="match status" value="1"/>
</dbReference>
<dbReference type="SUPFAM" id="SSF88688">
    <property type="entry name" value="Families 57/38 glycoside transferase middle domain"/>
    <property type="match status" value="1"/>
</dbReference>
<keyword evidence="8" id="KW-1015">Disulfide bond</keyword>
<dbReference type="GO" id="GO:0030246">
    <property type="term" value="F:carbohydrate binding"/>
    <property type="evidence" value="ECO:0007669"/>
    <property type="project" value="InterPro"/>
</dbReference>
<dbReference type="FunFam" id="2.60.40.1180:FF:000018">
    <property type="entry name" value="Alpha-mannosidase"/>
    <property type="match status" value="1"/>
</dbReference>
<dbReference type="GO" id="GO:0046872">
    <property type="term" value="F:metal ion binding"/>
    <property type="evidence" value="ECO:0007669"/>
    <property type="project" value="UniProtKB-KW"/>
</dbReference>
<dbReference type="InterPro" id="IPR027291">
    <property type="entry name" value="Glyco_hydro_38_N_sf"/>
</dbReference>
<dbReference type="InterPro" id="IPR015341">
    <property type="entry name" value="Glyco_hydro_38_cen"/>
</dbReference>
<dbReference type="GO" id="GO:0004559">
    <property type="term" value="F:alpha-mannosidase activity"/>
    <property type="evidence" value="ECO:0007669"/>
    <property type="project" value="UniProtKB-EC"/>
</dbReference>
<dbReference type="PANTHER" id="PTHR11607">
    <property type="entry name" value="ALPHA-MANNOSIDASE"/>
    <property type="match status" value="1"/>
</dbReference>
<dbReference type="CDD" id="cd10810">
    <property type="entry name" value="GH38N_AMII_LAM_like"/>
    <property type="match status" value="1"/>
</dbReference>
<dbReference type="FunFam" id="1.20.1270.50:FF:000003">
    <property type="entry name" value="Alpha-mannosidase"/>
    <property type="match status" value="1"/>
</dbReference>
<evidence type="ECO:0000256" key="7">
    <source>
        <dbReference type="ARBA" id="ARBA00022833"/>
    </source>
</evidence>
<dbReference type="InterPro" id="IPR050843">
    <property type="entry name" value="Glycosyl_Hydrlase_38"/>
</dbReference>
<comment type="catalytic activity">
    <reaction evidence="1">
        <text>Hydrolysis of terminal, non-reducing alpha-D-mannose residues in alpha-D-mannosides.</text>
        <dbReference type="EC" id="3.2.1.24"/>
    </reaction>
</comment>
<keyword evidence="7 11" id="KW-0862">Zinc</keyword>
<dbReference type="Gene3D" id="2.70.98.30">
    <property type="entry name" value="Golgi alpha-mannosidase II, domain 4"/>
    <property type="match status" value="1"/>
</dbReference>
<keyword evidence="5 11" id="KW-0732">Signal</keyword>
<evidence type="ECO:0000256" key="3">
    <source>
        <dbReference type="ARBA" id="ARBA00012752"/>
    </source>
</evidence>
<dbReference type="FunFam" id="2.70.98.30:FF:000003">
    <property type="entry name" value="Alpha-mannosidase"/>
    <property type="match status" value="1"/>
</dbReference>
<comment type="cofactor">
    <cofactor evidence="11">
        <name>Zn(2+)</name>
        <dbReference type="ChEBI" id="CHEBI:29105"/>
    </cofactor>
    <text evidence="11">Binds 1 zinc ion per subunit.</text>
</comment>
<dbReference type="InterPro" id="IPR048534">
    <property type="entry name" value="Man2a1-like_dom"/>
</dbReference>
<evidence type="ECO:0000259" key="12">
    <source>
        <dbReference type="SMART" id="SM00872"/>
    </source>
</evidence>
<feature type="signal peptide" evidence="11">
    <location>
        <begin position="1"/>
        <end position="19"/>
    </location>
</feature>
<dbReference type="InterPro" id="IPR037094">
    <property type="entry name" value="Glyco_hydro_38_cen_sf"/>
</dbReference>
<keyword evidence="9" id="KW-0325">Glycoprotein</keyword>
<dbReference type="EMBL" id="GEZM01085309">
    <property type="protein sequence ID" value="JAV60008.1"/>
    <property type="molecule type" value="Transcribed_RNA"/>
</dbReference>
<feature type="domain" description="Glycoside hydrolase family 38 central" evidence="12">
    <location>
        <begin position="367"/>
        <end position="442"/>
    </location>
</feature>
<dbReference type="InterPro" id="IPR011330">
    <property type="entry name" value="Glyco_hydro/deAcase_b/a-brl"/>
</dbReference>
<dbReference type="InterPro" id="IPR000602">
    <property type="entry name" value="Glyco_hydro_38_N"/>
</dbReference>
<feature type="chain" id="PRO_5017855437" description="Alpha-mannosidase" evidence="11">
    <location>
        <begin position="20"/>
        <end position="1040"/>
    </location>
</feature>
<evidence type="ECO:0000256" key="5">
    <source>
        <dbReference type="ARBA" id="ARBA00022729"/>
    </source>
</evidence>
<dbReference type="GO" id="GO:0005764">
    <property type="term" value="C:lysosome"/>
    <property type="evidence" value="ECO:0007669"/>
    <property type="project" value="TreeGrafter"/>
</dbReference>
<evidence type="ECO:0000256" key="6">
    <source>
        <dbReference type="ARBA" id="ARBA00022801"/>
    </source>
</evidence>
<dbReference type="InterPro" id="IPR011013">
    <property type="entry name" value="Gal_mutarotase_sf_dom"/>
</dbReference>
<protein>
    <recommendedName>
        <fullName evidence="3 11">Alpha-mannosidase</fullName>
        <ecNumber evidence="11">3.2.1.-</ecNumber>
    </recommendedName>
</protein>
<dbReference type="Gene3D" id="3.20.110.10">
    <property type="entry name" value="Glycoside hydrolase 38, N terminal domain"/>
    <property type="match status" value="1"/>
</dbReference>
<dbReference type="InterPro" id="IPR028995">
    <property type="entry name" value="Glyco_hydro_57/38_cen_sf"/>
</dbReference>
<evidence type="ECO:0000256" key="8">
    <source>
        <dbReference type="ARBA" id="ARBA00023157"/>
    </source>
</evidence>
<evidence type="ECO:0000256" key="1">
    <source>
        <dbReference type="ARBA" id="ARBA00000365"/>
    </source>
</evidence>
<evidence type="ECO:0000256" key="9">
    <source>
        <dbReference type="ARBA" id="ARBA00023180"/>
    </source>
</evidence>
<organism evidence="13">
    <name type="scientific">Photinus pyralis</name>
    <name type="common">Common eastern firefly</name>
    <name type="synonym">Lampyris pyralis</name>
    <dbReference type="NCBI Taxonomy" id="7054"/>
    <lineage>
        <taxon>Eukaryota</taxon>
        <taxon>Metazoa</taxon>
        <taxon>Ecdysozoa</taxon>
        <taxon>Arthropoda</taxon>
        <taxon>Hexapoda</taxon>
        <taxon>Insecta</taxon>
        <taxon>Pterygota</taxon>
        <taxon>Neoptera</taxon>
        <taxon>Endopterygota</taxon>
        <taxon>Coleoptera</taxon>
        <taxon>Polyphaga</taxon>
        <taxon>Elateriformia</taxon>
        <taxon>Elateroidea</taxon>
        <taxon>Lampyridae</taxon>
        <taxon>Lampyrinae</taxon>
        <taxon>Photinus</taxon>
    </lineage>
</organism>
<dbReference type="GO" id="GO:0006013">
    <property type="term" value="P:mannose metabolic process"/>
    <property type="evidence" value="ECO:0007669"/>
    <property type="project" value="InterPro"/>
</dbReference>
<dbReference type="Pfam" id="PF07748">
    <property type="entry name" value="Glyco_hydro_38C"/>
    <property type="match status" value="1"/>
</dbReference>
<comment type="similarity">
    <text evidence="2 11">Belongs to the glycosyl hydrolase 38 family.</text>
</comment>
<dbReference type="SUPFAM" id="SSF74650">
    <property type="entry name" value="Galactose mutarotase-like"/>
    <property type="match status" value="1"/>
</dbReference>
<evidence type="ECO:0000256" key="2">
    <source>
        <dbReference type="ARBA" id="ARBA00009792"/>
    </source>
</evidence>
<dbReference type="FunFam" id="1.20.1270.50:FF:000002">
    <property type="entry name" value="Alpha-mannosidase"/>
    <property type="match status" value="1"/>
</dbReference>
<dbReference type="InterPro" id="IPR011682">
    <property type="entry name" value="Glyco_hydro_38_C"/>
</dbReference>
<keyword evidence="6 11" id="KW-0378">Hydrolase</keyword>
<proteinExistence type="inferred from homology"/>
<dbReference type="Pfam" id="PF21260">
    <property type="entry name" value="Laman-like_dom"/>
    <property type="match status" value="1"/>
</dbReference>
<dbReference type="PANTHER" id="PTHR11607:SF3">
    <property type="entry name" value="LYSOSOMAL ALPHA-MANNOSIDASE"/>
    <property type="match status" value="1"/>
</dbReference>
<keyword evidence="10 11" id="KW-0326">Glycosidase</keyword>
<dbReference type="EC" id="3.2.1.-" evidence="11"/>
<sequence>MTDLRLLLVFVTTLAYVIGAPTSIEAEACGYKSCHSIKDGFVNVHIVAHTHDDVGWLKTVDQYYYGSKTRIQHAGVQYILESVLSALQRDPKRRFIYVETAFLWKWWKQQHDTVKHQFRKLIRNGQLELIGGAWSMNDEATTHYHSIIDQFTWGLRKLNETFGYCGRPKIGWQIDPFGHSREMASIFAQLGFDGLFLGRIDYQDKKVRFGTRTPEMIWKASQNLGNSSLFTSVMYNTYSPPPGFCFDVLCEDDPIIDDKRSPEYNAPKRVQQFLDYVKNMTKVYTTNNVLVTMGEDFTYQDAHVWFKNIDKLMLHANQLQANGSKYNLIYSTPSCYLKAVHEESKKRNLQYPTKTDDFFPYGSDSHAFWTGYFTSKPTIKRFERLGNNFLQVCKQLYALTDLGPEDWADLNVMREAMGVMQHHDAVTGTEKEHVAHDYARILSRGFDECQFTSATALSKIIDKAGIKSDPNPSPSIPFESCLLSNMSQCALTENNPKFLATIYNPLSRPVNHYVRLPVPNGTYKVTDGQGKELTVQAIPIPETIANIPGRYSKATQEIIFLAESLPPLGFKSYYVAKTSSEMASVTEESVQPVQLSLDENSGLLSDINFSGNKIQVTQNFYFYQGAVGNNEVAENRSSGAYIFRPNGTVPFTISKKVVNKKYNGKLVNEIHQVFNEWTSQIIRTYNQENFVEFDWLIGPIPRGNVNGVEVISRYSTNLKSESTFYTDSNGRELLKRVRNFRPTWRVNMTEPVASNYYPVTSKILIRDPNEDLEVAVLTDRAQGGTSLNDGEIELMVHRNCLHDDAFGVGESLDEMAFGKRLVARGTHYVIGGSYIKPAKGGKSLAAQERDLAQRKLLQAWTFVAPTNGLSYQEYSSKYVMEYSGLQRALPDNVQILTLEPWYGMNFLLRLEHYLEKNEDPILSQPVTVNLKDLFSAFEILSYRETTLGANQWLDENHHRLSFNESKTAEDLVHRHENDPLWTEGVKRWLRDQTDGNGVNDYNRESHQKKFGSPGNFMVTLNPMEIRTFVIDVKMLKVNNL</sequence>
<name>A0A1Y1KHF4_PHOPY</name>
<dbReference type="Gene3D" id="1.20.1270.50">
    <property type="entry name" value="Glycoside hydrolase family 38, central domain"/>
    <property type="match status" value="2"/>
</dbReference>
<dbReference type="Pfam" id="PF01074">
    <property type="entry name" value="Glyco_hydro_38N"/>
    <property type="match status" value="1"/>
</dbReference>
<reference evidence="13" key="1">
    <citation type="journal article" date="2016" name="Sci. Rep.">
        <title>Molecular characterization of firefly nuptial gifts: a multi-omics approach sheds light on postcopulatory sexual selection.</title>
        <authorList>
            <person name="Al-Wathiqui N."/>
            <person name="Fallon T.R."/>
            <person name="South A."/>
            <person name="Weng J.K."/>
            <person name="Lewis S.M."/>
        </authorList>
    </citation>
    <scope>NUCLEOTIDE SEQUENCE</scope>
</reference>
<dbReference type="Gene3D" id="2.60.40.1360">
    <property type="match status" value="1"/>
</dbReference>
<dbReference type="FunFam" id="3.20.110.10:FF:000001">
    <property type="entry name" value="Alpha-mannosidase"/>
    <property type="match status" value="1"/>
</dbReference>
<accession>A0A1Y1KHF4</accession>
<evidence type="ECO:0000256" key="10">
    <source>
        <dbReference type="ARBA" id="ARBA00023295"/>
    </source>
</evidence>
<dbReference type="InterPro" id="IPR013780">
    <property type="entry name" value="Glyco_hydro_b"/>
</dbReference>
<dbReference type="Pfam" id="PF09261">
    <property type="entry name" value="Alpha-mann_mid"/>
    <property type="match status" value="1"/>
</dbReference>
<evidence type="ECO:0000256" key="4">
    <source>
        <dbReference type="ARBA" id="ARBA00022723"/>
    </source>
</evidence>
<dbReference type="Pfam" id="PF17677">
    <property type="entry name" value="Glyco_hydro38C2"/>
    <property type="match status" value="1"/>
</dbReference>
<dbReference type="InterPro" id="IPR041147">
    <property type="entry name" value="GH38_C"/>
</dbReference>
<evidence type="ECO:0000313" key="13">
    <source>
        <dbReference type="EMBL" id="JAV60008.1"/>
    </source>
</evidence>
<evidence type="ECO:0000256" key="11">
    <source>
        <dbReference type="RuleBase" id="RU361199"/>
    </source>
</evidence>
<dbReference type="AlphaFoldDB" id="A0A1Y1KHF4"/>